<evidence type="ECO:0000313" key="2">
    <source>
        <dbReference type="Proteomes" id="UP001420932"/>
    </source>
</evidence>
<accession>A0AAP0K0A9</accession>
<proteinExistence type="predicted"/>
<name>A0AAP0K0A9_9MAGN</name>
<dbReference type="Proteomes" id="UP001420932">
    <property type="component" value="Unassembled WGS sequence"/>
</dbReference>
<reference evidence="1 2" key="1">
    <citation type="submission" date="2024-01" db="EMBL/GenBank/DDBJ databases">
        <title>Genome assemblies of Stephania.</title>
        <authorList>
            <person name="Yang L."/>
        </authorList>
    </citation>
    <scope>NUCLEOTIDE SEQUENCE [LARGE SCALE GENOMIC DNA]</scope>
    <source>
        <strain evidence="1">YNDBR</strain>
        <tissue evidence="1">Leaf</tissue>
    </source>
</reference>
<gene>
    <name evidence="1" type="ORF">Syun_012831</name>
</gene>
<dbReference type="EMBL" id="JBBNAF010000005">
    <property type="protein sequence ID" value="KAK9143431.1"/>
    <property type="molecule type" value="Genomic_DNA"/>
</dbReference>
<organism evidence="1 2">
    <name type="scientific">Stephania yunnanensis</name>
    <dbReference type="NCBI Taxonomy" id="152371"/>
    <lineage>
        <taxon>Eukaryota</taxon>
        <taxon>Viridiplantae</taxon>
        <taxon>Streptophyta</taxon>
        <taxon>Embryophyta</taxon>
        <taxon>Tracheophyta</taxon>
        <taxon>Spermatophyta</taxon>
        <taxon>Magnoliopsida</taxon>
        <taxon>Ranunculales</taxon>
        <taxon>Menispermaceae</taxon>
        <taxon>Menispermoideae</taxon>
        <taxon>Cissampelideae</taxon>
        <taxon>Stephania</taxon>
    </lineage>
</organism>
<evidence type="ECO:0000313" key="1">
    <source>
        <dbReference type="EMBL" id="KAK9143431.1"/>
    </source>
</evidence>
<comment type="caution">
    <text evidence="1">The sequence shown here is derived from an EMBL/GenBank/DDBJ whole genome shotgun (WGS) entry which is preliminary data.</text>
</comment>
<protein>
    <submittedName>
        <fullName evidence="1">Uncharacterized protein</fullName>
    </submittedName>
</protein>
<dbReference type="AlphaFoldDB" id="A0AAP0K0A9"/>
<keyword evidence="2" id="KW-1185">Reference proteome</keyword>
<sequence length="150" mass="17011">MLHLIGDRYGRLLEMDEKTISKKRGDKALLKVRGSKTTFFLALIEFLCWDESPALRVTRWVSLEKLESLVTPPETTEGRTNTMQQAEEDSIMDMIFQAALGGCTSAKKTMRGIVLRRVRLCAPRQFLRAPLLSRHPNNITGHPMTLPNCP</sequence>